<evidence type="ECO:0000256" key="2">
    <source>
        <dbReference type="ARBA" id="ARBA00023180"/>
    </source>
</evidence>
<dbReference type="InterPro" id="IPR029058">
    <property type="entry name" value="AB_hydrolase_fold"/>
</dbReference>
<dbReference type="SUPFAM" id="SSF53474">
    <property type="entry name" value="alpha/beta-Hydrolases"/>
    <property type="match status" value="1"/>
</dbReference>
<dbReference type="InterPro" id="IPR002018">
    <property type="entry name" value="CarbesteraseB"/>
</dbReference>
<dbReference type="EMBL" id="NCKV01002316">
    <property type="protein sequence ID" value="RWS27014.1"/>
    <property type="molecule type" value="Genomic_DNA"/>
</dbReference>
<evidence type="ECO:0000313" key="4">
    <source>
        <dbReference type="EMBL" id="RWS27014.1"/>
    </source>
</evidence>
<dbReference type="OrthoDB" id="3200163at2759"/>
<sequence length="260" mass="29131">MQSGSVLSPWAMATDAVSYSRRLAKKLGCPDDYGKNSVIVDCLRQKAAKELVSVNFKVPNHLTSLGPTVDGIVIPSDPSTLMAEYNSLYGNYDLMFGVTKVEYYRFTKNDERNGIDTQRRDKILRTLVRNLFTFHLQEIYLTVSNEYTDWTQSTVEASSIFQSVTDLLSDSTVVAPSVKAGQLHSRLQRNTYFYTFLYATEQGNYPANIGCVQGEDLAYVFGAPLVSGMQLGFFTSSYNKAEVMLSETVMNFWANFAKHG</sequence>
<comment type="similarity">
    <text evidence="1">Belongs to the type-B carboxylesterase/lipase family.</text>
</comment>
<dbReference type="InterPro" id="IPR051093">
    <property type="entry name" value="Neuroligin/BSAL"/>
</dbReference>
<evidence type="ECO:0000313" key="5">
    <source>
        <dbReference type="Proteomes" id="UP000288716"/>
    </source>
</evidence>
<evidence type="ECO:0000259" key="3">
    <source>
        <dbReference type="Pfam" id="PF00135"/>
    </source>
</evidence>
<keyword evidence="2" id="KW-0325">Glycoprotein</keyword>
<gene>
    <name evidence="4" type="ORF">B4U80_04937</name>
</gene>
<evidence type="ECO:0000256" key="1">
    <source>
        <dbReference type="ARBA" id="ARBA00005964"/>
    </source>
</evidence>
<name>A0A443SHL2_9ACAR</name>
<accession>A0A443SHL2</accession>
<comment type="caution">
    <text evidence="4">The sequence shown here is derived from an EMBL/GenBank/DDBJ whole genome shotgun (WGS) entry which is preliminary data.</text>
</comment>
<protein>
    <submittedName>
        <fullName evidence="4">Neuroligin-4: X-linked-like protein</fullName>
    </submittedName>
</protein>
<dbReference type="PANTHER" id="PTHR43903">
    <property type="entry name" value="NEUROLIGIN"/>
    <property type="match status" value="1"/>
</dbReference>
<dbReference type="Proteomes" id="UP000288716">
    <property type="component" value="Unassembled WGS sequence"/>
</dbReference>
<organism evidence="4 5">
    <name type="scientific">Leptotrombidium deliense</name>
    <dbReference type="NCBI Taxonomy" id="299467"/>
    <lineage>
        <taxon>Eukaryota</taxon>
        <taxon>Metazoa</taxon>
        <taxon>Ecdysozoa</taxon>
        <taxon>Arthropoda</taxon>
        <taxon>Chelicerata</taxon>
        <taxon>Arachnida</taxon>
        <taxon>Acari</taxon>
        <taxon>Acariformes</taxon>
        <taxon>Trombidiformes</taxon>
        <taxon>Prostigmata</taxon>
        <taxon>Anystina</taxon>
        <taxon>Parasitengona</taxon>
        <taxon>Trombiculoidea</taxon>
        <taxon>Trombiculidae</taxon>
        <taxon>Leptotrombidium</taxon>
    </lineage>
</organism>
<dbReference type="Gene3D" id="3.40.50.1820">
    <property type="entry name" value="alpha/beta hydrolase"/>
    <property type="match status" value="1"/>
</dbReference>
<dbReference type="VEuPathDB" id="VectorBase:LDEU005025"/>
<dbReference type="Pfam" id="PF00135">
    <property type="entry name" value="COesterase"/>
    <property type="match status" value="1"/>
</dbReference>
<proteinExistence type="inferred from homology"/>
<reference evidence="4 5" key="1">
    <citation type="journal article" date="2018" name="Gigascience">
        <title>Genomes of trombidid mites reveal novel predicted allergens and laterally-transferred genes associated with secondary metabolism.</title>
        <authorList>
            <person name="Dong X."/>
            <person name="Chaisiri K."/>
            <person name="Xia D."/>
            <person name="Armstrong S.D."/>
            <person name="Fang Y."/>
            <person name="Donnelly M.J."/>
            <person name="Kadowaki T."/>
            <person name="McGarry J.W."/>
            <person name="Darby A.C."/>
            <person name="Makepeace B.L."/>
        </authorList>
    </citation>
    <scope>NUCLEOTIDE SEQUENCE [LARGE SCALE GENOMIC DNA]</scope>
    <source>
        <strain evidence="4">UoL-UT</strain>
    </source>
</reference>
<feature type="domain" description="Carboxylesterase type B" evidence="3">
    <location>
        <begin position="1"/>
        <end position="260"/>
    </location>
</feature>
<keyword evidence="5" id="KW-1185">Reference proteome</keyword>
<dbReference type="AlphaFoldDB" id="A0A443SHL2"/>
<dbReference type="STRING" id="299467.A0A443SHL2"/>